<keyword evidence="1" id="KW-0614">Plasmid</keyword>
<dbReference type="Proteomes" id="UP000245629">
    <property type="component" value="Plasmid unnamed1"/>
</dbReference>
<evidence type="ECO:0000313" key="2">
    <source>
        <dbReference type="Proteomes" id="UP000245629"/>
    </source>
</evidence>
<geneLocation type="plasmid" evidence="1 2">
    <name>unnamed1</name>
</geneLocation>
<reference evidence="2" key="1">
    <citation type="submission" date="2018-05" db="EMBL/GenBank/DDBJ databases">
        <title>Azospirillum thermophila sp. nov., a novel isolated from hot spring.</title>
        <authorList>
            <person name="Zhao Z."/>
        </authorList>
    </citation>
    <scope>NUCLEOTIDE SEQUENCE [LARGE SCALE GENOMIC DNA]</scope>
    <source>
        <strain evidence="2">CFH 70021</strain>
        <plasmid evidence="2">unnamed1</plasmid>
    </source>
</reference>
<proteinExistence type="predicted"/>
<organism evidence="1 2">
    <name type="scientific">Azospirillum thermophilum</name>
    <dbReference type="NCBI Taxonomy" id="2202148"/>
    <lineage>
        <taxon>Bacteria</taxon>
        <taxon>Pseudomonadati</taxon>
        <taxon>Pseudomonadota</taxon>
        <taxon>Alphaproteobacteria</taxon>
        <taxon>Rhodospirillales</taxon>
        <taxon>Azospirillaceae</taxon>
        <taxon>Azospirillum</taxon>
    </lineage>
</organism>
<sequence>MSPAGSSYEVQLYLQDHWVLDARFTSEAEARSHARRLLSGGRVEGVRIVRDWLRADGRHVETELHQEFRALHTAVTVAPLDEAPPPCRAVADLFSVDARIAMNRLLRNYVERHVVTPTELLHNFPELRRLTDSDTLLQNAVGRVAVLQAEHYALDSRGRRDELHGLIDGVRERTRRACARKDLPEVADSGFAPAFSRLAETEAPEERDFLARVVLSRELVQLRNWLAKLEYLAELVRQDGGLAEEPLAVLDGAIADVLGAPSVVQALLGAQGSLGEALCSLADLARGRLDAKGRPDDDAALHLNELLAFHDLVETRTVLLDILRRQLRGTQPLHRHDRNADWAAHCDILRRLTGPDGLLGGPPMAEALVLRHMRFLENGGALGRRKAMEELSDLHKDRGDRVRFLLALADSGLGRQHAADVGRLLERTTADPQEFERFLRIEETPRINLEKMTRLYRQVADSTLAEPLRGRISENIDRLLVRYITDCRVIERLDRIDDPLRHRANRLIQLCAPGILQSPGALALVRDRVIAHLRQPQFEQKYVSDLPDRALQQGALREFYRLLGQAGLR</sequence>
<evidence type="ECO:0000313" key="1">
    <source>
        <dbReference type="EMBL" id="AWK89056.1"/>
    </source>
</evidence>
<accession>A0A2S2CX45</accession>
<dbReference type="RefSeq" id="WP_109331938.1">
    <property type="nucleotide sequence ID" value="NZ_CP029356.1"/>
</dbReference>
<keyword evidence="2" id="KW-1185">Reference proteome</keyword>
<gene>
    <name evidence="1" type="ORF">DEW08_23860</name>
</gene>
<dbReference type="AlphaFoldDB" id="A0A2S2CX45"/>
<dbReference type="EMBL" id="CP029356">
    <property type="protein sequence ID" value="AWK89056.1"/>
    <property type="molecule type" value="Genomic_DNA"/>
</dbReference>
<protein>
    <submittedName>
        <fullName evidence="1">Uncharacterized protein</fullName>
    </submittedName>
</protein>
<dbReference type="OrthoDB" id="7351144at2"/>
<name>A0A2S2CX45_9PROT</name>
<dbReference type="KEGG" id="azz:DEW08_23860"/>